<evidence type="ECO:0000259" key="2">
    <source>
        <dbReference type="Pfam" id="PF08698"/>
    </source>
</evidence>
<accession>A0A0J9S442</accession>
<proteinExistence type="predicted"/>
<feature type="compositionally biased region" description="Basic residues" evidence="1">
    <location>
        <begin position="159"/>
        <end position="173"/>
    </location>
</feature>
<evidence type="ECO:0000313" key="4">
    <source>
        <dbReference type="Proteomes" id="UP000053562"/>
    </source>
</evidence>
<dbReference type="Pfam" id="PF08698">
    <property type="entry name" value="Fcf2"/>
    <property type="match status" value="1"/>
</dbReference>
<reference evidence="3 4" key="1">
    <citation type="submission" date="2011-08" db="EMBL/GenBank/DDBJ databases">
        <title>The Genome Sequence of Plasmodium vivax India VII.</title>
        <authorList>
            <consortium name="The Broad Institute Genome Sequencing Platform"/>
            <consortium name="The Broad Institute Genome Sequencing Center for Infectious Disease"/>
            <person name="Neafsey D."/>
            <person name="Carlton J."/>
            <person name="Barnwell J."/>
            <person name="Collins W."/>
            <person name="Escalante A."/>
            <person name="Mullikin J."/>
            <person name="Saul A."/>
            <person name="Guigo R."/>
            <person name="Camara F."/>
            <person name="Young S.K."/>
            <person name="Zeng Q."/>
            <person name="Gargeya S."/>
            <person name="Fitzgerald M."/>
            <person name="Haas B."/>
            <person name="Abouelleil A."/>
            <person name="Alvarado L."/>
            <person name="Arachchi H.M."/>
            <person name="Berlin A."/>
            <person name="Brown A."/>
            <person name="Chapman S.B."/>
            <person name="Chen Z."/>
            <person name="Dunbar C."/>
            <person name="Freedman E."/>
            <person name="Gearin G."/>
            <person name="Gellesch M."/>
            <person name="Goldberg J."/>
            <person name="Griggs A."/>
            <person name="Gujja S."/>
            <person name="Heiman D."/>
            <person name="Howarth C."/>
            <person name="Larson L."/>
            <person name="Lui A."/>
            <person name="MacDonald P.J.P."/>
            <person name="Montmayeur A."/>
            <person name="Murphy C."/>
            <person name="Neiman D."/>
            <person name="Pearson M."/>
            <person name="Priest M."/>
            <person name="Roberts A."/>
            <person name="Saif S."/>
            <person name="Shea T."/>
            <person name="Shenoy N."/>
            <person name="Sisk P."/>
            <person name="Stolte C."/>
            <person name="Sykes S."/>
            <person name="Wortman J."/>
            <person name="Nusbaum C."/>
            <person name="Birren B."/>
        </authorList>
    </citation>
    <scope>NUCLEOTIDE SEQUENCE [LARGE SCALE GENOMIC DNA]</scope>
    <source>
        <strain evidence="3 4">India VII</strain>
    </source>
</reference>
<dbReference type="Proteomes" id="UP000053562">
    <property type="component" value="Unassembled WGS sequence"/>
</dbReference>
<sequence>MTKAENENGFTILQPVEAEPISVLDHVNDIIAKKKREKQNKKEHLNEWGNMKRKEKTDELKLQWKLIQHENLAEKGEYHKVKKDEKMPQFFQVATLVNGNHKIKVGAGQESQSLHTSNRRKKKCLSALQQLERDQDMKDWCVKRYTKIQREKNIGGKSFVRKQRRQLLKMKKS</sequence>
<name>A0A0J9S442_PLAVI</name>
<feature type="domain" description="Fcf2 pre-rRNA processing C-terminal" evidence="2">
    <location>
        <begin position="40"/>
        <end position="144"/>
    </location>
</feature>
<evidence type="ECO:0000256" key="1">
    <source>
        <dbReference type="SAM" id="MobiDB-lite"/>
    </source>
</evidence>
<dbReference type="EMBL" id="KQ234389">
    <property type="protein sequence ID" value="KMZ77584.1"/>
    <property type="molecule type" value="Genomic_DNA"/>
</dbReference>
<organism evidence="3 4">
    <name type="scientific">Plasmodium vivax India VII</name>
    <dbReference type="NCBI Taxonomy" id="1077284"/>
    <lineage>
        <taxon>Eukaryota</taxon>
        <taxon>Sar</taxon>
        <taxon>Alveolata</taxon>
        <taxon>Apicomplexa</taxon>
        <taxon>Aconoidasida</taxon>
        <taxon>Haemosporida</taxon>
        <taxon>Plasmodiidae</taxon>
        <taxon>Plasmodium</taxon>
        <taxon>Plasmodium (Plasmodium)</taxon>
    </lineage>
</organism>
<dbReference type="InterPro" id="IPR014810">
    <property type="entry name" value="Fcf2_C"/>
</dbReference>
<gene>
    <name evidence="3" type="ORF">PVIIG_01553</name>
</gene>
<protein>
    <recommendedName>
        <fullName evidence="2">Fcf2 pre-rRNA processing C-terminal domain-containing protein</fullName>
    </recommendedName>
</protein>
<dbReference type="OrthoDB" id="427886at2759"/>
<feature type="region of interest" description="Disordered" evidence="1">
    <location>
        <begin position="153"/>
        <end position="173"/>
    </location>
</feature>
<dbReference type="AlphaFoldDB" id="A0A0J9S442"/>
<evidence type="ECO:0000313" key="3">
    <source>
        <dbReference type="EMBL" id="KMZ77584.1"/>
    </source>
</evidence>